<dbReference type="AlphaFoldDB" id="A0A1G9SVL4"/>
<comment type="cofactor">
    <cofactor evidence="2">
        <name>Zn(2+)</name>
        <dbReference type="ChEBI" id="CHEBI:29105"/>
    </cofactor>
    <text evidence="2">Binds 1 zinc ion per subunit.</text>
</comment>
<dbReference type="InterPro" id="IPR045357">
    <property type="entry name" value="Aminopeptidase_N-like_N"/>
</dbReference>
<dbReference type="SUPFAM" id="SSF63737">
    <property type="entry name" value="Leukotriene A4 hydrolase N-terminal domain"/>
    <property type="match status" value="1"/>
</dbReference>
<dbReference type="Proteomes" id="UP000198901">
    <property type="component" value="Unassembled WGS sequence"/>
</dbReference>
<feature type="active site" description="Proton donor" evidence="1">
    <location>
        <position position="407"/>
    </location>
</feature>
<evidence type="ECO:0000256" key="2">
    <source>
        <dbReference type="PIRSR" id="PIRSR634015-3"/>
    </source>
</evidence>
<dbReference type="EMBL" id="FNGS01000006">
    <property type="protein sequence ID" value="SDM39472.1"/>
    <property type="molecule type" value="Genomic_DNA"/>
</dbReference>
<name>A0A1G9SVL4_9BACT</name>
<evidence type="ECO:0000313" key="6">
    <source>
        <dbReference type="Proteomes" id="UP000198901"/>
    </source>
</evidence>
<dbReference type="CDD" id="cd09603">
    <property type="entry name" value="M1_APN_like"/>
    <property type="match status" value="1"/>
</dbReference>
<dbReference type="InterPro" id="IPR014782">
    <property type="entry name" value="Peptidase_M1_dom"/>
</dbReference>
<keyword evidence="2" id="KW-0479">Metal-binding</keyword>
<keyword evidence="2" id="KW-0862">Zinc</keyword>
<organism evidence="5 6">
    <name type="scientific">Siphonobacter aquaeclarae</name>
    <dbReference type="NCBI Taxonomy" id="563176"/>
    <lineage>
        <taxon>Bacteria</taxon>
        <taxon>Pseudomonadati</taxon>
        <taxon>Bacteroidota</taxon>
        <taxon>Cytophagia</taxon>
        <taxon>Cytophagales</taxon>
        <taxon>Cytophagaceae</taxon>
        <taxon>Siphonobacter</taxon>
    </lineage>
</organism>
<feature type="active site" description="Proton acceptor" evidence="1">
    <location>
        <position position="333"/>
    </location>
</feature>
<feature type="domain" description="Aminopeptidase N-like N-terminal" evidence="4">
    <location>
        <begin position="46"/>
        <end position="215"/>
    </location>
</feature>
<feature type="domain" description="Peptidase M1 membrane alanine aminopeptidase" evidence="3">
    <location>
        <begin position="286"/>
        <end position="467"/>
    </location>
</feature>
<feature type="binding site" evidence="2">
    <location>
        <position position="332"/>
    </location>
    <ligand>
        <name>Zn(2+)</name>
        <dbReference type="ChEBI" id="CHEBI:29105"/>
        <note>catalytic</note>
    </ligand>
</feature>
<dbReference type="InterPro" id="IPR042097">
    <property type="entry name" value="Aminopeptidase_N-like_N_sf"/>
</dbReference>
<accession>A0A1G9SVL4</accession>
<feature type="binding site" evidence="2">
    <location>
        <position position="336"/>
    </location>
    <ligand>
        <name>Zn(2+)</name>
        <dbReference type="ChEBI" id="CHEBI:29105"/>
        <note>catalytic</note>
    </ligand>
</feature>
<dbReference type="InterPro" id="IPR027268">
    <property type="entry name" value="Peptidase_M4/M1_CTD_sf"/>
</dbReference>
<dbReference type="Gene3D" id="2.60.40.1730">
    <property type="entry name" value="tricorn interacting facor f3 domain"/>
    <property type="match status" value="1"/>
</dbReference>
<dbReference type="PANTHER" id="PTHR45726">
    <property type="entry name" value="LEUKOTRIENE A-4 HYDROLASE"/>
    <property type="match status" value="1"/>
</dbReference>
<dbReference type="RefSeq" id="WP_093204643.1">
    <property type="nucleotide sequence ID" value="NZ_FNGS01000006.1"/>
</dbReference>
<evidence type="ECO:0000259" key="3">
    <source>
        <dbReference type="Pfam" id="PF01433"/>
    </source>
</evidence>
<dbReference type="Pfam" id="PF17900">
    <property type="entry name" value="Peptidase_M1_N"/>
    <property type="match status" value="1"/>
</dbReference>
<dbReference type="PANTHER" id="PTHR45726:SF3">
    <property type="entry name" value="LEUKOTRIENE A-4 HYDROLASE"/>
    <property type="match status" value="1"/>
</dbReference>
<dbReference type="SUPFAM" id="SSF55486">
    <property type="entry name" value="Metalloproteases ('zincins'), catalytic domain"/>
    <property type="match status" value="1"/>
</dbReference>
<proteinExistence type="predicted"/>
<dbReference type="InterPro" id="IPR034015">
    <property type="entry name" value="M1_LTA4H"/>
</dbReference>
<evidence type="ECO:0000259" key="4">
    <source>
        <dbReference type="Pfam" id="PF17900"/>
    </source>
</evidence>
<dbReference type="GO" id="GO:0008237">
    <property type="term" value="F:metallopeptidase activity"/>
    <property type="evidence" value="ECO:0007669"/>
    <property type="project" value="InterPro"/>
</dbReference>
<evidence type="ECO:0000256" key="1">
    <source>
        <dbReference type="PIRSR" id="PIRSR634015-1"/>
    </source>
</evidence>
<feature type="binding site" evidence="2">
    <location>
        <position position="355"/>
    </location>
    <ligand>
        <name>Zn(2+)</name>
        <dbReference type="ChEBI" id="CHEBI:29105"/>
        <note>catalytic</note>
    </ligand>
</feature>
<evidence type="ECO:0000313" key="5">
    <source>
        <dbReference type="EMBL" id="SDM39472.1"/>
    </source>
</evidence>
<keyword evidence="6" id="KW-1185">Reference proteome</keyword>
<sequence length="548" mass="62322">MRVIFTTLLLLGAIQPLLGQQYHFTHNDTLRGSITPQRAWWDLAFYHLKVRLSPADSTLTGSNEIQYRVLSPEQTIQIDLQRSMRITRVEQDGQALAFRQDGDAYFVSLVKKQEKGNRESLTVYYQGAPRVAKKAPWDGGFVYAKDAAGRPFIATACQGLGASSWWPCKDHPADEPDSMAISITVPKPLTDVSNGMLRKVTENNDGTRTFDWFVANPINNYGVNLNAAVYEHWSETYAGLKGPLALNYYVLPEHLEAAKKQFQQVPLMLKAFEYWFGPYPFYEDGYKLVEVPYLGMEHQSSVTYGNLFKNGYLGRDLSATGWGLKWDFIIVHESGHEWFANSITNKDEADMWVHESFTNYSESLFTEYYHGKEAAAAYVIGCRKLIRNDRPVVGIYNVNHSGSGDMYYKGGNMLHMIRQLVNNDDKWHNLLLGLNKTFYHKTVSGAEVEAYMIQFTRLSLEKVFDQYLRDVRIPVLRYRFKNNQLQYQWTNCVAGFDMPVKVKLGNADQVLKPVAGEWKTAPAKGATALVVDVNYYVKAAEDTTADQG</sequence>
<protein>
    <submittedName>
        <fullName evidence="5">Peptidase family M1</fullName>
    </submittedName>
</protein>
<dbReference type="Pfam" id="PF01433">
    <property type="entry name" value="Peptidase_M1"/>
    <property type="match status" value="1"/>
</dbReference>
<dbReference type="STRING" id="563176.SAMN04488090_3314"/>
<dbReference type="Gene3D" id="1.10.390.10">
    <property type="entry name" value="Neutral Protease Domain 2"/>
    <property type="match status" value="1"/>
</dbReference>
<reference evidence="5 6" key="1">
    <citation type="submission" date="2016-10" db="EMBL/GenBank/DDBJ databases">
        <authorList>
            <person name="de Groot N.N."/>
        </authorList>
    </citation>
    <scope>NUCLEOTIDE SEQUENCE [LARGE SCALE GENOMIC DNA]</scope>
    <source>
        <strain evidence="5 6">DSM 21668</strain>
    </source>
</reference>
<dbReference type="OrthoDB" id="100605at2"/>
<dbReference type="GO" id="GO:0008270">
    <property type="term" value="F:zinc ion binding"/>
    <property type="evidence" value="ECO:0007669"/>
    <property type="project" value="InterPro"/>
</dbReference>
<gene>
    <name evidence="5" type="ORF">SAMN04488090_3314</name>
</gene>